<evidence type="ECO:0000256" key="4">
    <source>
        <dbReference type="ARBA" id="ARBA00022780"/>
    </source>
</evidence>
<feature type="region of interest" description="Disordered" evidence="8">
    <location>
        <begin position="51"/>
        <end position="89"/>
    </location>
</feature>
<dbReference type="KEGG" id="mpp:MICPUCDRAFT_68383"/>
<evidence type="ECO:0000256" key="1">
    <source>
        <dbReference type="ARBA" id="ARBA00004478"/>
    </source>
</evidence>
<feature type="transmembrane region" description="Helical" evidence="7">
    <location>
        <begin position="220"/>
        <end position="238"/>
    </location>
</feature>
<dbReference type="GO" id="GO:0009706">
    <property type="term" value="C:chloroplast inner membrane"/>
    <property type="evidence" value="ECO:0007669"/>
    <property type="project" value="UniProtKB-SubCell"/>
</dbReference>
<feature type="transmembrane region" description="Helical" evidence="7">
    <location>
        <begin position="178"/>
        <end position="200"/>
    </location>
</feature>
<evidence type="ECO:0000256" key="6">
    <source>
        <dbReference type="ARBA" id="ARBA00023136"/>
    </source>
</evidence>
<comment type="function">
    <text evidence="7">Involved in protein precursor import into chloroplasts.</text>
</comment>
<comment type="subcellular location">
    <subcellularLocation>
        <location evidence="1">Plastid</location>
        <location evidence="1">Chloroplast inner membrane</location>
        <topology evidence="1">Multi-pass membrane protein</topology>
    </subcellularLocation>
    <subcellularLocation>
        <location evidence="7">Plastid</location>
        <location evidence="7">Chloroplast membrane</location>
        <topology evidence="7">Multi-pass membrane protein</topology>
    </subcellularLocation>
</comment>
<accession>C1MS82</accession>
<feature type="compositionally biased region" description="Basic residues" evidence="8">
    <location>
        <begin position="56"/>
        <end position="65"/>
    </location>
</feature>
<dbReference type="eggNOG" id="ENOG502QUSD">
    <property type="taxonomic scope" value="Eukaryota"/>
</dbReference>
<keyword evidence="10" id="KW-1185">Reference proteome</keyword>
<evidence type="ECO:0000256" key="8">
    <source>
        <dbReference type="SAM" id="MobiDB-lite"/>
    </source>
</evidence>
<dbReference type="InterPro" id="IPR005691">
    <property type="entry name" value="Tic20"/>
</dbReference>
<evidence type="ECO:0000256" key="3">
    <source>
        <dbReference type="ARBA" id="ARBA00022692"/>
    </source>
</evidence>
<evidence type="ECO:0000256" key="7">
    <source>
        <dbReference type="RuleBase" id="RU367003"/>
    </source>
</evidence>
<dbReference type="STRING" id="564608.C1MS82"/>
<proteinExistence type="inferred from homology"/>
<evidence type="ECO:0000313" key="10">
    <source>
        <dbReference type="Proteomes" id="UP000001876"/>
    </source>
</evidence>
<comment type="similarity">
    <text evidence="2 7">Belongs to the Tic20 family.</text>
</comment>
<organism evidence="10">
    <name type="scientific">Micromonas pusilla (strain CCMP1545)</name>
    <name type="common">Picoplanktonic green alga</name>
    <dbReference type="NCBI Taxonomy" id="564608"/>
    <lineage>
        <taxon>Eukaryota</taxon>
        <taxon>Viridiplantae</taxon>
        <taxon>Chlorophyta</taxon>
        <taxon>Mamiellophyceae</taxon>
        <taxon>Mamiellales</taxon>
        <taxon>Mamiellaceae</taxon>
        <taxon>Micromonas</taxon>
    </lineage>
</organism>
<dbReference type="OrthoDB" id="414558at2759"/>
<feature type="transmembrane region" description="Helical" evidence="7">
    <location>
        <begin position="147"/>
        <end position="166"/>
    </location>
</feature>
<evidence type="ECO:0000313" key="9">
    <source>
        <dbReference type="EMBL" id="EEH57093.1"/>
    </source>
</evidence>
<keyword evidence="7" id="KW-0934">Plastid</keyword>
<feature type="compositionally biased region" description="Low complexity" evidence="8">
    <location>
        <begin position="66"/>
        <end position="89"/>
    </location>
</feature>
<protein>
    <recommendedName>
        <fullName evidence="7">Protein TIC 20</fullName>
    </recommendedName>
</protein>
<keyword evidence="6 7" id="KW-0472">Membrane</keyword>
<comment type="caution">
    <text evidence="7">Lacks conserved residue(s) required for the propagation of feature annotation.</text>
</comment>
<evidence type="ECO:0000256" key="2">
    <source>
        <dbReference type="ARBA" id="ARBA00009596"/>
    </source>
</evidence>
<evidence type="ECO:0000256" key="5">
    <source>
        <dbReference type="ARBA" id="ARBA00022989"/>
    </source>
</evidence>
<dbReference type="EMBL" id="GG663739">
    <property type="protein sequence ID" value="EEH57093.1"/>
    <property type="molecule type" value="Genomic_DNA"/>
</dbReference>
<dbReference type="GeneID" id="9684443"/>
<reference evidence="9 10" key="1">
    <citation type="journal article" date="2009" name="Science">
        <title>Green evolution and dynamic adaptations revealed by genomes of the marine picoeukaryotes Micromonas.</title>
        <authorList>
            <person name="Worden A.Z."/>
            <person name="Lee J.H."/>
            <person name="Mock T."/>
            <person name="Rouze P."/>
            <person name="Simmons M.P."/>
            <person name="Aerts A.L."/>
            <person name="Allen A.E."/>
            <person name="Cuvelier M.L."/>
            <person name="Derelle E."/>
            <person name="Everett M.V."/>
            <person name="Foulon E."/>
            <person name="Grimwood J."/>
            <person name="Gundlach H."/>
            <person name="Henrissat B."/>
            <person name="Napoli C."/>
            <person name="McDonald S.M."/>
            <person name="Parker M.S."/>
            <person name="Rombauts S."/>
            <person name="Salamov A."/>
            <person name="Von Dassow P."/>
            <person name="Badger J.H."/>
            <person name="Coutinho P.M."/>
            <person name="Demir E."/>
            <person name="Dubchak I."/>
            <person name="Gentemann C."/>
            <person name="Eikrem W."/>
            <person name="Gready J.E."/>
            <person name="John U."/>
            <person name="Lanier W."/>
            <person name="Lindquist E.A."/>
            <person name="Lucas S."/>
            <person name="Mayer K.F."/>
            <person name="Moreau H."/>
            <person name="Not F."/>
            <person name="Otillar R."/>
            <person name="Panaud O."/>
            <person name="Pangilinan J."/>
            <person name="Paulsen I."/>
            <person name="Piegu B."/>
            <person name="Poliakov A."/>
            <person name="Robbens S."/>
            <person name="Schmutz J."/>
            <person name="Toulza E."/>
            <person name="Wyss T."/>
            <person name="Zelensky A."/>
            <person name="Zhou K."/>
            <person name="Armbrust E.V."/>
            <person name="Bhattacharya D."/>
            <person name="Goodenough U.W."/>
            <person name="Van de Peer Y."/>
            <person name="Grigoriev I.V."/>
        </authorList>
    </citation>
    <scope>NUCLEOTIDE SEQUENCE [LARGE SCALE GENOMIC DNA]</scope>
    <source>
        <strain evidence="9 10">CCMP1545</strain>
    </source>
</reference>
<keyword evidence="5 7" id="KW-1133">Transmembrane helix</keyword>
<gene>
    <name evidence="9" type="ORF">MICPUCDRAFT_68383</name>
</gene>
<name>C1MS82_MICPC</name>
<dbReference type="Pfam" id="PF16166">
    <property type="entry name" value="TIC20"/>
    <property type="match status" value="1"/>
</dbReference>
<keyword evidence="3 7" id="KW-0812">Transmembrane</keyword>
<sequence length="254" mass="27489">MMAISSSVGAVATARATRAAPARATSAVVVRPRRRVASAAASANKIVARASSAPDHHHHHHHLAPRRVVASPARGRGAGARTTTTTAGYSPSYGGGGGSMIPVPDRFVALLPYLVPLLDGLRYSRFFFSQFPQAIFLLQPLQPIASMYFRIPFAGMISFFAIYLGIAENRNMSRFVRFNAMQAIILDIVLVLPGMVEYVLSPGSLRGMAFEMYKLCYNSVWVFVLAAFCLAAVGCMLGQMYKLPFIGDAADMRV</sequence>
<dbReference type="PANTHER" id="PTHR33510:SF5">
    <property type="entry name" value="PROTEIN TIC 20-II, CHLOROPLASTIC"/>
    <property type="match status" value="1"/>
</dbReference>
<dbReference type="RefSeq" id="XP_003058638.1">
    <property type="nucleotide sequence ID" value="XM_003058592.1"/>
</dbReference>
<keyword evidence="4" id="KW-1001">Plastid inner membrane</keyword>
<dbReference type="Proteomes" id="UP000001876">
    <property type="component" value="Unassembled WGS sequence"/>
</dbReference>
<dbReference type="AlphaFoldDB" id="C1MS82"/>
<dbReference type="PANTHER" id="PTHR33510">
    <property type="entry name" value="PROTEIN TIC 20-II, CHLOROPLASTIC"/>
    <property type="match status" value="1"/>
</dbReference>
<keyword evidence="7" id="KW-0150">Chloroplast</keyword>